<dbReference type="SUPFAM" id="SSF46785">
    <property type="entry name" value="Winged helix' DNA-binding domain"/>
    <property type="match status" value="1"/>
</dbReference>
<evidence type="ECO:0000313" key="3">
    <source>
        <dbReference type="Proteomes" id="UP000011623"/>
    </source>
</evidence>
<sequence>MTDIRQRTGLSRDAANHRFRRLEELNLIEVTYADEGFGQRSPPKVAHLTGTARREVERGLFRPLRDDARGDADTVDLEAEIRAMRKEIDRHKRRLDALSASQPGVDDLEERLEAAEEHLDDLEAYAYEWDETAEMYLRALRAALEDRGIDVGAYLRDAQ</sequence>
<keyword evidence="3" id="KW-1185">Reference proteome</keyword>
<gene>
    <name evidence="2" type="ORF">C442_17220</name>
</gene>
<comment type="caution">
    <text evidence="2">The sequence shown here is derived from an EMBL/GenBank/DDBJ whole genome shotgun (WGS) entry which is preliminary data.</text>
</comment>
<dbReference type="EMBL" id="AOLW01000047">
    <property type="protein sequence ID" value="EMA17032.1"/>
    <property type="molecule type" value="Genomic_DNA"/>
</dbReference>
<dbReference type="AlphaFoldDB" id="M0K6P1"/>
<dbReference type="InterPro" id="IPR036390">
    <property type="entry name" value="WH_DNA-bd_sf"/>
</dbReference>
<proteinExistence type="predicted"/>
<protein>
    <submittedName>
        <fullName evidence="2">Uncharacterized protein</fullName>
    </submittedName>
</protein>
<evidence type="ECO:0000313" key="2">
    <source>
        <dbReference type="EMBL" id="EMA17032.1"/>
    </source>
</evidence>
<dbReference type="Gene3D" id="6.10.140.920">
    <property type="match status" value="1"/>
</dbReference>
<organism evidence="2 3">
    <name type="scientific">Haloarcula amylolytica JCM 13557</name>
    <dbReference type="NCBI Taxonomy" id="1227452"/>
    <lineage>
        <taxon>Archaea</taxon>
        <taxon>Methanobacteriati</taxon>
        <taxon>Methanobacteriota</taxon>
        <taxon>Stenosarchaea group</taxon>
        <taxon>Halobacteria</taxon>
        <taxon>Halobacteriales</taxon>
        <taxon>Haloarculaceae</taxon>
        <taxon>Haloarcula</taxon>
    </lineage>
</organism>
<evidence type="ECO:0000256" key="1">
    <source>
        <dbReference type="SAM" id="Coils"/>
    </source>
</evidence>
<keyword evidence="1" id="KW-0175">Coiled coil</keyword>
<dbReference type="RefSeq" id="WP_008312585.1">
    <property type="nucleotide sequence ID" value="NZ_AOLW01000047.1"/>
</dbReference>
<dbReference type="Proteomes" id="UP000011623">
    <property type="component" value="Unassembled WGS sequence"/>
</dbReference>
<feature type="coiled-coil region" evidence="1">
    <location>
        <begin position="74"/>
        <end position="125"/>
    </location>
</feature>
<reference evidence="2 3" key="1">
    <citation type="journal article" date="2014" name="PLoS Genet.">
        <title>Phylogenetically driven sequencing of extremely halophilic archaea reveals strategies for static and dynamic osmo-response.</title>
        <authorList>
            <person name="Becker E.A."/>
            <person name="Seitzer P.M."/>
            <person name="Tritt A."/>
            <person name="Larsen D."/>
            <person name="Krusor M."/>
            <person name="Yao A.I."/>
            <person name="Wu D."/>
            <person name="Madern D."/>
            <person name="Eisen J.A."/>
            <person name="Darling A.E."/>
            <person name="Facciotti M.T."/>
        </authorList>
    </citation>
    <scope>NUCLEOTIDE SEQUENCE [LARGE SCALE GENOMIC DNA]</scope>
    <source>
        <strain evidence="2 3">JCM 13557</strain>
    </source>
</reference>
<name>M0K6P1_9EURY</name>
<dbReference type="PATRIC" id="fig|1227452.3.peg.3425"/>
<accession>M0K6P1</accession>